<gene>
    <name evidence="1" type="ORF">EDM52_02815</name>
</gene>
<dbReference type="Proteomes" id="UP000282028">
    <property type="component" value="Unassembled WGS sequence"/>
</dbReference>
<accession>A0A3M8CKX2</accession>
<evidence type="ECO:0000313" key="2">
    <source>
        <dbReference type="Proteomes" id="UP000282028"/>
    </source>
</evidence>
<dbReference type="RefSeq" id="WP_122907486.1">
    <property type="nucleotide sequence ID" value="NZ_CBCSBE010000008.1"/>
</dbReference>
<organism evidence="1 2">
    <name type="scientific">Brevibacillus invocatus</name>
    <dbReference type="NCBI Taxonomy" id="173959"/>
    <lineage>
        <taxon>Bacteria</taxon>
        <taxon>Bacillati</taxon>
        <taxon>Bacillota</taxon>
        <taxon>Bacilli</taxon>
        <taxon>Bacillales</taxon>
        <taxon>Paenibacillaceae</taxon>
        <taxon>Brevibacillus</taxon>
    </lineage>
</organism>
<dbReference type="EMBL" id="RHHR01000007">
    <property type="protein sequence ID" value="RNB76273.1"/>
    <property type="molecule type" value="Genomic_DNA"/>
</dbReference>
<dbReference type="OrthoDB" id="9810236at2"/>
<dbReference type="AlphaFoldDB" id="A0A3M8CKX2"/>
<proteinExistence type="predicted"/>
<evidence type="ECO:0000313" key="1">
    <source>
        <dbReference type="EMBL" id="RNB76273.1"/>
    </source>
</evidence>
<reference evidence="1 2" key="1">
    <citation type="submission" date="2018-10" db="EMBL/GenBank/DDBJ databases">
        <title>Phylogenomics of Brevibacillus.</title>
        <authorList>
            <person name="Dunlap C."/>
        </authorList>
    </citation>
    <scope>NUCLEOTIDE SEQUENCE [LARGE SCALE GENOMIC DNA]</scope>
    <source>
        <strain evidence="1 2">JCM 12215</strain>
    </source>
</reference>
<sequence>MERKEGSAVWICPYCGGNHGLPFHDEQLDGMLCLGSDCGRFVEESLIPDDAREWDFSDL</sequence>
<keyword evidence="2" id="KW-1185">Reference proteome</keyword>
<name>A0A3M8CKX2_9BACL</name>
<protein>
    <submittedName>
        <fullName evidence="1">Uncharacterized protein</fullName>
    </submittedName>
</protein>
<comment type="caution">
    <text evidence="1">The sequence shown here is derived from an EMBL/GenBank/DDBJ whole genome shotgun (WGS) entry which is preliminary data.</text>
</comment>